<evidence type="ECO:0000313" key="8">
    <source>
        <dbReference type="EMBL" id="KNA91231.1"/>
    </source>
</evidence>
<dbReference type="PANTHER" id="PTHR23513:SF11">
    <property type="entry name" value="STAPHYLOFERRIN A TRANSPORTER"/>
    <property type="match status" value="1"/>
</dbReference>
<keyword evidence="2" id="KW-1003">Cell membrane</keyword>
<feature type="transmembrane region" description="Helical" evidence="6">
    <location>
        <begin position="326"/>
        <end position="348"/>
    </location>
</feature>
<feature type="transmembrane region" description="Helical" evidence="6">
    <location>
        <begin position="57"/>
        <end position="78"/>
    </location>
</feature>
<comment type="subcellular location">
    <subcellularLocation>
        <location evidence="1">Cell membrane</location>
        <topology evidence="1">Multi-pass membrane protein</topology>
    </subcellularLocation>
</comment>
<feature type="transmembrane region" description="Helical" evidence="6">
    <location>
        <begin position="168"/>
        <end position="198"/>
    </location>
</feature>
<organism evidence="8 9">
    <name type="scientific">Gordonia jacobaea</name>
    <dbReference type="NCBI Taxonomy" id="122202"/>
    <lineage>
        <taxon>Bacteria</taxon>
        <taxon>Bacillati</taxon>
        <taxon>Actinomycetota</taxon>
        <taxon>Actinomycetes</taxon>
        <taxon>Mycobacteriales</taxon>
        <taxon>Gordoniaceae</taxon>
        <taxon>Gordonia</taxon>
    </lineage>
</organism>
<evidence type="ECO:0000256" key="1">
    <source>
        <dbReference type="ARBA" id="ARBA00004651"/>
    </source>
</evidence>
<keyword evidence="4 6" id="KW-1133">Transmembrane helix</keyword>
<evidence type="ECO:0000256" key="6">
    <source>
        <dbReference type="SAM" id="Phobius"/>
    </source>
</evidence>
<proteinExistence type="predicted"/>
<feature type="transmembrane region" description="Helical" evidence="6">
    <location>
        <begin position="98"/>
        <end position="122"/>
    </location>
</feature>
<feature type="transmembrane region" description="Helical" evidence="6">
    <location>
        <begin position="386"/>
        <end position="409"/>
    </location>
</feature>
<name>A0ABR5IC16_9ACTN</name>
<accession>A0ABR5IC16</accession>
<evidence type="ECO:0000256" key="2">
    <source>
        <dbReference type="ARBA" id="ARBA00022475"/>
    </source>
</evidence>
<feature type="transmembrane region" description="Helical" evidence="6">
    <location>
        <begin position="360"/>
        <end position="380"/>
    </location>
</feature>
<gene>
    <name evidence="8" type="ORF">ABW18_13260</name>
</gene>
<dbReference type="InterPro" id="IPR020846">
    <property type="entry name" value="MFS_dom"/>
</dbReference>
<dbReference type="Gene3D" id="1.20.1250.20">
    <property type="entry name" value="MFS general substrate transporter like domains"/>
    <property type="match status" value="1"/>
</dbReference>
<feature type="domain" description="Major facilitator superfamily (MFS) profile" evidence="7">
    <location>
        <begin position="21"/>
        <end position="414"/>
    </location>
</feature>
<dbReference type="RefSeq" id="WP_049699400.1">
    <property type="nucleotide sequence ID" value="NZ_CBDRLS010000002.1"/>
</dbReference>
<feature type="transmembrane region" description="Helical" evidence="6">
    <location>
        <begin position="25"/>
        <end position="45"/>
    </location>
</feature>
<keyword evidence="5 6" id="KW-0472">Membrane</keyword>
<dbReference type="InterPro" id="IPR036259">
    <property type="entry name" value="MFS_trans_sf"/>
</dbReference>
<feature type="transmembrane region" description="Helical" evidence="6">
    <location>
        <begin position="234"/>
        <end position="253"/>
    </location>
</feature>
<dbReference type="PANTHER" id="PTHR23513">
    <property type="entry name" value="INTEGRAL MEMBRANE EFFLUX PROTEIN-RELATED"/>
    <property type="match status" value="1"/>
</dbReference>
<dbReference type="PROSITE" id="PS50850">
    <property type="entry name" value="MFS"/>
    <property type="match status" value="1"/>
</dbReference>
<protein>
    <submittedName>
        <fullName evidence="8">MFS transporter</fullName>
    </submittedName>
</protein>
<evidence type="ECO:0000313" key="9">
    <source>
        <dbReference type="Proteomes" id="UP000037247"/>
    </source>
</evidence>
<dbReference type="Proteomes" id="UP000037247">
    <property type="component" value="Unassembled WGS sequence"/>
</dbReference>
<evidence type="ECO:0000256" key="4">
    <source>
        <dbReference type="ARBA" id="ARBA00022989"/>
    </source>
</evidence>
<evidence type="ECO:0000256" key="5">
    <source>
        <dbReference type="ARBA" id="ARBA00023136"/>
    </source>
</evidence>
<dbReference type="SUPFAM" id="SSF103473">
    <property type="entry name" value="MFS general substrate transporter"/>
    <property type="match status" value="1"/>
</dbReference>
<comment type="caution">
    <text evidence="8">The sequence shown here is derived from an EMBL/GenBank/DDBJ whole genome shotgun (WGS) entry which is preliminary data.</text>
</comment>
<dbReference type="EMBL" id="LDTZ01000017">
    <property type="protein sequence ID" value="KNA91231.1"/>
    <property type="molecule type" value="Genomic_DNA"/>
</dbReference>
<dbReference type="CDD" id="cd06173">
    <property type="entry name" value="MFS_MefA_like"/>
    <property type="match status" value="1"/>
</dbReference>
<dbReference type="Pfam" id="PF07690">
    <property type="entry name" value="MFS_1"/>
    <property type="match status" value="1"/>
</dbReference>
<reference evidence="8 9" key="1">
    <citation type="submission" date="2015-05" db="EMBL/GenBank/DDBJ databases">
        <title>Draft genome sequence of the bacterium Gordonia jacobaea a new member of the Gordonia genus.</title>
        <authorList>
            <person name="Jimenez-Galisteo G."/>
            <person name="Dominguez A."/>
            <person name="Munoz E."/>
            <person name="Vinas M."/>
        </authorList>
    </citation>
    <scope>NUCLEOTIDE SEQUENCE [LARGE SCALE GENOMIC DNA]</scope>
    <source>
        <strain evidence="9">mv1</strain>
    </source>
</reference>
<keyword evidence="9" id="KW-1185">Reference proteome</keyword>
<sequence>MTITASESRLPRALRPLAGAQFRRLVAGLILALFSDGVWAIALVWQIIELGGGPTQVAWASGVSAVGMIVSTLAGGVLADRVSQRSIIVALEVVKMGVFGLVGVLSIFGVLTLPMVVIAALLGGVTTGMYYPAYSALLPRIVSASELQAANGIEGFSRPVVFQAIGPMVAGLIVSVAAPGPAVVVAAVASICSGACYLTMKPLPQRREALRGNPARSAVTDLVEGFGYVLRTPWLWATLFFATLLVLATMGPIEVLVPFALRERVDGGAGDHALVLAAYGAGAAIGSAYFASIRMPRRYLTVMFVIWGLSSLSLVVMGVAEHTWLFIVAGALLGFGFDAPSVLWGTLLQRRVPPELLGRIASLDFFVSVILMPVSMAIAAPLSNAIGLTAVFVIGGILPVPAAIAFYVAARLWRDEIEHPLDDAVVVTAPSES</sequence>
<evidence type="ECO:0000256" key="3">
    <source>
        <dbReference type="ARBA" id="ARBA00022692"/>
    </source>
</evidence>
<evidence type="ECO:0000259" key="7">
    <source>
        <dbReference type="PROSITE" id="PS50850"/>
    </source>
</evidence>
<dbReference type="InterPro" id="IPR011701">
    <property type="entry name" value="MFS"/>
</dbReference>
<feature type="transmembrane region" description="Helical" evidence="6">
    <location>
        <begin position="273"/>
        <end position="292"/>
    </location>
</feature>
<feature type="transmembrane region" description="Helical" evidence="6">
    <location>
        <begin position="299"/>
        <end position="320"/>
    </location>
</feature>
<keyword evidence="3 6" id="KW-0812">Transmembrane</keyword>